<gene>
    <name evidence="3" type="ORF">B0I35DRAFT_483444</name>
</gene>
<evidence type="ECO:0000313" key="4">
    <source>
        <dbReference type="Proteomes" id="UP000813444"/>
    </source>
</evidence>
<dbReference type="InterPro" id="IPR012312">
    <property type="entry name" value="Hemerythrin-like"/>
</dbReference>
<dbReference type="InterPro" id="IPR053206">
    <property type="entry name" value="Dimeric_xanthone_biosynth"/>
</dbReference>
<dbReference type="PANTHER" id="PTHR38048:SF1">
    <property type="entry name" value="HEMERYTHRIN-LIKE DOMAIN-CONTAINING PROTEIN"/>
    <property type="match status" value="1"/>
</dbReference>
<sequence length="203" mass="23644">MTGAEAEVNQPTEEQPSAAPSAAAKQQPSDQTEEAEKVWPPLSPEDHRFYNSMSAKMDQIHNYFRASWNELWNACQSGKRPRHKSLNEFLSGGLQFTEHLEAHHNIEERFFFPMLAAKMPEFRPDNGPMVEQHKVIHTGLAELQAYLRDCKRGKADFELRVLKSKMEPWAEVLWQHLDEEVKNLRADNMRKYFTKAEFSRIMI</sequence>
<dbReference type="Pfam" id="PF01814">
    <property type="entry name" value="Hemerythrin"/>
    <property type="match status" value="1"/>
</dbReference>
<dbReference type="Gene3D" id="1.20.120.520">
    <property type="entry name" value="nmb1532 protein domain like"/>
    <property type="match status" value="1"/>
</dbReference>
<protein>
    <submittedName>
        <fullName evidence="3">Hemerythrin HHE cation binding domain-containing protein</fullName>
    </submittedName>
</protein>
<evidence type="ECO:0000259" key="2">
    <source>
        <dbReference type="Pfam" id="PF01814"/>
    </source>
</evidence>
<evidence type="ECO:0000313" key="3">
    <source>
        <dbReference type="EMBL" id="KAH7308170.1"/>
    </source>
</evidence>
<name>A0A8K0SHE4_9HYPO</name>
<reference evidence="3" key="1">
    <citation type="journal article" date="2021" name="Nat. Commun.">
        <title>Genetic determinants of endophytism in the Arabidopsis root mycobiome.</title>
        <authorList>
            <person name="Mesny F."/>
            <person name="Miyauchi S."/>
            <person name="Thiergart T."/>
            <person name="Pickel B."/>
            <person name="Atanasova L."/>
            <person name="Karlsson M."/>
            <person name="Huettel B."/>
            <person name="Barry K.W."/>
            <person name="Haridas S."/>
            <person name="Chen C."/>
            <person name="Bauer D."/>
            <person name="Andreopoulos W."/>
            <person name="Pangilinan J."/>
            <person name="LaButti K."/>
            <person name="Riley R."/>
            <person name="Lipzen A."/>
            <person name="Clum A."/>
            <person name="Drula E."/>
            <person name="Henrissat B."/>
            <person name="Kohler A."/>
            <person name="Grigoriev I.V."/>
            <person name="Martin F.M."/>
            <person name="Hacquard S."/>
        </authorList>
    </citation>
    <scope>NUCLEOTIDE SEQUENCE</scope>
    <source>
        <strain evidence="3">MPI-CAGE-CH-0235</strain>
    </source>
</reference>
<feature type="compositionally biased region" description="Low complexity" evidence="1">
    <location>
        <begin position="15"/>
        <end position="29"/>
    </location>
</feature>
<feature type="region of interest" description="Disordered" evidence="1">
    <location>
        <begin position="1"/>
        <end position="43"/>
    </location>
</feature>
<keyword evidence="4" id="KW-1185">Reference proteome</keyword>
<dbReference type="CDD" id="cd12108">
    <property type="entry name" value="Hr-like"/>
    <property type="match status" value="1"/>
</dbReference>
<dbReference type="Proteomes" id="UP000813444">
    <property type="component" value="Unassembled WGS sequence"/>
</dbReference>
<dbReference type="EMBL" id="JAGPNK010000016">
    <property type="protein sequence ID" value="KAH7308170.1"/>
    <property type="molecule type" value="Genomic_DNA"/>
</dbReference>
<proteinExistence type="predicted"/>
<comment type="caution">
    <text evidence="3">The sequence shown here is derived from an EMBL/GenBank/DDBJ whole genome shotgun (WGS) entry which is preliminary data.</text>
</comment>
<accession>A0A8K0SHE4</accession>
<organism evidence="3 4">
    <name type="scientific">Stachybotrys elegans</name>
    <dbReference type="NCBI Taxonomy" id="80388"/>
    <lineage>
        <taxon>Eukaryota</taxon>
        <taxon>Fungi</taxon>
        <taxon>Dikarya</taxon>
        <taxon>Ascomycota</taxon>
        <taxon>Pezizomycotina</taxon>
        <taxon>Sordariomycetes</taxon>
        <taxon>Hypocreomycetidae</taxon>
        <taxon>Hypocreales</taxon>
        <taxon>Stachybotryaceae</taxon>
        <taxon>Stachybotrys</taxon>
    </lineage>
</organism>
<feature type="domain" description="Hemerythrin-like" evidence="2">
    <location>
        <begin position="54"/>
        <end position="180"/>
    </location>
</feature>
<dbReference type="PANTHER" id="PTHR38048">
    <property type="entry name" value="EXPRESSED PROTEIN"/>
    <property type="match status" value="1"/>
</dbReference>
<evidence type="ECO:0000256" key="1">
    <source>
        <dbReference type="SAM" id="MobiDB-lite"/>
    </source>
</evidence>
<dbReference type="AlphaFoldDB" id="A0A8K0SHE4"/>
<dbReference type="OrthoDB" id="10044044at2759"/>